<reference evidence="1 2" key="1">
    <citation type="submission" date="2019-09" db="EMBL/GenBank/DDBJ databases">
        <title>A chromosome-level genome assembly of the Chinese tupelo Nyssa sinensis.</title>
        <authorList>
            <person name="Yang X."/>
            <person name="Kang M."/>
            <person name="Yang Y."/>
            <person name="Xiong H."/>
            <person name="Wang M."/>
            <person name="Zhang Z."/>
            <person name="Wang Z."/>
            <person name="Wu H."/>
            <person name="Ma T."/>
            <person name="Liu J."/>
            <person name="Xi Z."/>
        </authorList>
    </citation>
    <scope>NUCLEOTIDE SEQUENCE [LARGE SCALE GENOMIC DNA]</scope>
    <source>
        <strain evidence="1">J267</strain>
        <tissue evidence="1">Leaf</tissue>
    </source>
</reference>
<dbReference type="EMBL" id="CM018050">
    <property type="protein sequence ID" value="KAA8517663.1"/>
    <property type="molecule type" value="Genomic_DNA"/>
</dbReference>
<keyword evidence="2" id="KW-1185">Reference proteome</keyword>
<accession>A0A5J4ZG66</accession>
<organism evidence="1 2">
    <name type="scientific">Nyssa sinensis</name>
    <dbReference type="NCBI Taxonomy" id="561372"/>
    <lineage>
        <taxon>Eukaryota</taxon>
        <taxon>Viridiplantae</taxon>
        <taxon>Streptophyta</taxon>
        <taxon>Embryophyta</taxon>
        <taxon>Tracheophyta</taxon>
        <taxon>Spermatophyta</taxon>
        <taxon>Magnoliopsida</taxon>
        <taxon>eudicotyledons</taxon>
        <taxon>Gunneridae</taxon>
        <taxon>Pentapetalae</taxon>
        <taxon>asterids</taxon>
        <taxon>Cornales</taxon>
        <taxon>Nyssaceae</taxon>
        <taxon>Nyssa</taxon>
    </lineage>
</organism>
<gene>
    <name evidence="1" type="ORF">F0562_015137</name>
</gene>
<evidence type="ECO:0000313" key="2">
    <source>
        <dbReference type="Proteomes" id="UP000325577"/>
    </source>
</evidence>
<name>A0A5J4ZG66_9ASTE</name>
<protein>
    <submittedName>
        <fullName evidence="1">Uncharacterized protein</fullName>
    </submittedName>
</protein>
<dbReference type="Proteomes" id="UP000325577">
    <property type="component" value="Linkage Group LG7"/>
</dbReference>
<proteinExistence type="predicted"/>
<dbReference type="AlphaFoldDB" id="A0A5J4ZG66"/>
<sequence>MGLCVADWRDAKQHTGWDGSVGELPTLAVELDFEAEVSAAELVRRFIGLRDNRMGFVFRIWFTVAVLGLTQSRRNSRLAVRLWCMATAMGVMRCRERKVAASGAAVVALIAPIAAVTEAANGEVGDSSSHVEDGTAGREDSFYNLERAVSGWYSDVVVEIPRSVPLRDP</sequence>
<evidence type="ECO:0000313" key="1">
    <source>
        <dbReference type="EMBL" id="KAA8517663.1"/>
    </source>
</evidence>